<evidence type="ECO:0000313" key="2">
    <source>
        <dbReference type="Proteomes" id="UP000198575"/>
    </source>
</evidence>
<evidence type="ECO:0000313" key="1">
    <source>
        <dbReference type="EMBL" id="SFN51693.1"/>
    </source>
</evidence>
<keyword evidence="2" id="KW-1185">Reference proteome</keyword>
<sequence>MEKPEVPCTSGFFHARPNGYCMQTPELGMPTLREVRAR</sequence>
<dbReference type="AlphaFoldDB" id="A0A1I4ZNR9"/>
<organism evidence="1 2">
    <name type="scientific">Dokdonella immobilis</name>
    <dbReference type="NCBI Taxonomy" id="578942"/>
    <lineage>
        <taxon>Bacteria</taxon>
        <taxon>Pseudomonadati</taxon>
        <taxon>Pseudomonadota</taxon>
        <taxon>Gammaproteobacteria</taxon>
        <taxon>Lysobacterales</taxon>
        <taxon>Rhodanobacteraceae</taxon>
        <taxon>Dokdonella</taxon>
    </lineage>
</organism>
<accession>A0A1I4ZNR9</accession>
<gene>
    <name evidence="1" type="ORF">SAMN05216289_12735</name>
</gene>
<dbReference type="EMBL" id="FOVF01000027">
    <property type="protein sequence ID" value="SFN51693.1"/>
    <property type="molecule type" value="Genomic_DNA"/>
</dbReference>
<name>A0A1I4ZNR9_9GAMM</name>
<proteinExistence type="predicted"/>
<reference evidence="1 2" key="1">
    <citation type="submission" date="2016-10" db="EMBL/GenBank/DDBJ databases">
        <authorList>
            <person name="de Groot N.N."/>
        </authorList>
    </citation>
    <scope>NUCLEOTIDE SEQUENCE [LARGE SCALE GENOMIC DNA]</scope>
    <source>
        <strain evidence="1 2">CGMCC 1.7659</strain>
    </source>
</reference>
<dbReference type="Proteomes" id="UP000198575">
    <property type="component" value="Unassembled WGS sequence"/>
</dbReference>
<protein>
    <submittedName>
        <fullName evidence="1">Uncharacterized protein</fullName>
    </submittedName>
</protein>